<evidence type="ECO:0000313" key="7">
    <source>
        <dbReference type="Proteomes" id="UP000585507"/>
    </source>
</evidence>
<evidence type="ECO:0000256" key="4">
    <source>
        <dbReference type="ARBA" id="ARBA00023136"/>
    </source>
</evidence>
<dbReference type="SUPFAM" id="SSF161098">
    <property type="entry name" value="MetI-like"/>
    <property type="match status" value="1"/>
</dbReference>
<evidence type="ECO:0000256" key="2">
    <source>
        <dbReference type="ARBA" id="ARBA00022692"/>
    </source>
</evidence>
<keyword evidence="4" id="KW-0472">Membrane</keyword>
<keyword evidence="2" id="KW-0812">Transmembrane</keyword>
<keyword evidence="3" id="KW-1133">Transmembrane helix</keyword>
<dbReference type="InterPro" id="IPR051613">
    <property type="entry name" value="ABC_transp_permease_HisMQ"/>
</dbReference>
<organism evidence="6 7">
    <name type="scientific">Rhizobium giardinii</name>
    <dbReference type="NCBI Taxonomy" id="56731"/>
    <lineage>
        <taxon>Bacteria</taxon>
        <taxon>Pseudomonadati</taxon>
        <taxon>Pseudomonadota</taxon>
        <taxon>Alphaproteobacteria</taxon>
        <taxon>Hyphomicrobiales</taxon>
        <taxon>Rhizobiaceae</taxon>
        <taxon>Rhizobium/Agrobacterium group</taxon>
        <taxon>Rhizobium</taxon>
    </lineage>
</organism>
<dbReference type="EMBL" id="JACHBK010000023">
    <property type="protein sequence ID" value="MBB5539644.1"/>
    <property type="molecule type" value="Genomic_DNA"/>
</dbReference>
<dbReference type="PANTHER" id="PTHR30133:SF2">
    <property type="entry name" value="ARGININE ABC TRANSPORTER PERMEASE PROTEIN ARTQ"/>
    <property type="match status" value="1"/>
</dbReference>
<evidence type="ECO:0000256" key="1">
    <source>
        <dbReference type="ARBA" id="ARBA00004651"/>
    </source>
</evidence>
<keyword evidence="7" id="KW-1185">Reference proteome</keyword>
<dbReference type="InterPro" id="IPR035906">
    <property type="entry name" value="MetI-like_sf"/>
</dbReference>
<dbReference type="Proteomes" id="UP000585507">
    <property type="component" value="Unassembled WGS sequence"/>
</dbReference>
<dbReference type="Pfam" id="PF00528">
    <property type="entry name" value="BPD_transp_1"/>
    <property type="match status" value="1"/>
</dbReference>
<evidence type="ECO:0000313" key="6">
    <source>
        <dbReference type="EMBL" id="MBB5539644.1"/>
    </source>
</evidence>
<evidence type="ECO:0000256" key="3">
    <source>
        <dbReference type="ARBA" id="ARBA00022989"/>
    </source>
</evidence>
<gene>
    <name evidence="6" type="ORF">GGD55_006394</name>
</gene>
<accession>A0A7W8XBW4</accession>
<dbReference type="PANTHER" id="PTHR30133">
    <property type="entry name" value="CATIONIC AMINO ACID TRANSPORTER, MEMBRANE COMPONENT"/>
    <property type="match status" value="1"/>
</dbReference>
<protein>
    <submittedName>
        <fullName evidence="6">ABC-type amino acid transport system permease subunit</fullName>
    </submittedName>
</protein>
<evidence type="ECO:0000259" key="5">
    <source>
        <dbReference type="Pfam" id="PF00528"/>
    </source>
</evidence>
<dbReference type="InterPro" id="IPR000515">
    <property type="entry name" value="MetI-like"/>
</dbReference>
<name>A0A7W8XBW4_9HYPH</name>
<sequence>MLEDVFVRIAPTTLGKVMKPKTAGAAITTRGLSWFFISETDDPSRSNDVRAASTFRRRSQGRYMEVKAFTAGVVALSVAFGGYATEVFRGAIAAVPIGQTEAAKSLGLKAWQGWTLVIVPQMLRVAFASLRKSLDFALQGHSIGLGRRSVRCASRSSVLDRVGQPIRGDFFDAD</sequence>
<dbReference type="GO" id="GO:0005886">
    <property type="term" value="C:plasma membrane"/>
    <property type="evidence" value="ECO:0007669"/>
    <property type="project" value="UniProtKB-SubCell"/>
</dbReference>
<dbReference type="AlphaFoldDB" id="A0A7W8XBW4"/>
<comment type="subcellular location">
    <subcellularLocation>
        <location evidence="1">Cell membrane</location>
        <topology evidence="1">Multi-pass membrane protein</topology>
    </subcellularLocation>
</comment>
<comment type="caution">
    <text evidence="6">The sequence shown here is derived from an EMBL/GenBank/DDBJ whole genome shotgun (WGS) entry which is preliminary data.</text>
</comment>
<feature type="domain" description="ABC transmembrane type-1" evidence="5">
    <location>
        <begin position="69"/>
        <end position="137"/>
    </location>
</feature>
<dbReference type="CDD" id="cd06261">
    <property type="entry name" value="TM_PBP2"/>
    <property type="match status" value="1"/>
</dbReference>
<dbReference type="Gene3D" id="1.10.3720.10">
    <property type="entry name" value="MetI-like"/>
    <property type="match status" value="1"/>
</dbReference>
<reference evidence="6 7" key="1">
    <citation type="submission" date="2020-08" db="EMBL/GenBank/DDBJ databases">
        <title>Genomic Encyclopedia of Type Strains, Phase IV (KMG-V): Genome sequencing to study the core and pangenomes of soil and plant-associated prokaryotes.</title>
        <authorList>
            <person name="Whitman W."/>
        </authorList>
    </citation>
    <scope>NUCLEOTIDE SEQUENCE [LARGE SCALE GENOMIC DNA]</scope>
    <source>
        <strain evidence="6 7">SEMIA 4084</strain>
    </source>
</reference>
<proteinExistence type="predicted"/>
<dbReference type="GO" id="GO:0055085">
    <property type="term" value="P:transmembrane transport"/>
    <property type="evidence" value="ECO:0007669"/>
    <property type="project" value="InterPro"/>
</dbReference>